<dbReference type="OrthoDB" id="6895359at2"/>
<dbReference type="EMBL" id="MLHQ01000011">
    <property type="protein sequence ID" value="OOF58913.1"/>
    <property type="molecule type" value="Genomic_DNA"/>
</dbReference>
<comment type="caution">
    <text evidence="2">The sequence shown here is derived from an EMBL/GenBank/DDBJ whole genome shotgun (WGS) entry which is preliminary data.</text>
</comment>
<dbReference type="Proteomes" id="UP000188602">
    <property type="component" value="Unassembled WGS sequence"/>
</dbReference>
<dbReference type="Pfam" id="PF04606">
    <property type="entry name" value="Ogr_Delta"/>
    <property type="match status" value="1"/>
</dbReference>
<name>A0A1V3JR84_9PAST</name>
<evidence type="ECO:0000313" key="3">
    <source>
        <dbReference type="Proteomes" id="UP000188602"/>
    </source>
</evidence>
<feature type="domain" description="Zinc finger Ogr/Delta-type" evidence="1">
    <location>
        <begin position="9"/>
        <end position="53"/>
    </location>
</feature>
<sequence>MARTTDIYCAVCDTKSVIERAERIHSDFTRYYCACKNPLCGHRFVMNMEFSHTTRSSKLTKDKLLALVLGKLSKEEKANLRKLLDDEKSR</sequence>
<proteinExistence type="predicted"/>
<dbReference type="AlphaFoldDB" id="A0A1V3JR84"/>
<gene>
    <name evidence="2" type="ORF">BKL49_05060</name>
</gene>
<dbReference type="STRING" id="1907939.BKL49_05060"/>
<protein>
    <submittedName>
        <fullName evidence="2">Transcriptional regulator</fullName>
    </submittedName>
</protein>
<reference evidence="2 3" key="1">
    <citation type="submission" date="2016-10" db="EMBL/GenBank/DDBJ databases">
        <title>Rodentibacter gen. nov. and new species.</title>
        <authorList>
            <person name="Christensen H."/>
        </authorList>
    </citation>
    <scope>NUCLEOTIDE SEQUENCE [LARGE SCALE GENOMIC DNA]</scope>
    <source>
        <strain evidence="2 3">Ac151</strain>
    </source>
</reference>
<evidence type="ECO:0000313" key="2">
    <source>
        <dbReference type="EMBL" id="OOF58913.1"/>
    </source>
</evidence>
<accession>A0A1V3JR84</accession>
<keyword evidence="3" id="KW-1185">Reference proteome</keyword>
<evidence type="ECO:0000259" key="1">
    <source>
        <dbReference type="Pfam" id="PF04606"/>
    </source>
</evidence>
<organism evidence="2 3">
    <name type="scientific">Rodentibacter myodis</name>
    <dbReference type="NCBI Taxonomy" id="1907939"/>
    <lineage>
        <taxon>Bacteria</taxon>
        <taxon>Pseudomonadati</taxon>
        <taxon>Pseudomonadota</taxon>
        <taxon>Gammaproteobacteria</taxon>
        <taxon>Pasteurellales</taxon>
        <taxon>Pasteurellaceae</taxon>
        <taxon>Rodentibacter</taxon>
    </lineage>
</organism>
<dbReference type="RefSeq" id="WP_077423543.1">
    <property type="nucleotide sequence ID" value="NZ_MLHQ01000011.1"/>
</dbReference>
<dbReference type="InterPro" id="IPR007684">
    <property type="entry name" value="Znf_Ogr/Delta"/>
</dbReference>